<keyword evidence="2" id="KW-0285">Flavoprotein</keyword>
<dbReference type="Gene3D" id="3.30.390.30">
    <property type="match status" value="1"/>
</dbReference>
<dbReference type="PANTHER" id="PTHR43557:SF2">
    <property type="entry name" value="RIESKE DOMAIN-CONTAINING PROTEIN-RELATED"/>
    <property type="match status" value="1"/>
</dbReference>
<name>A0ABV6ZG60_9HYPH</name>
<comment type="caution">
    <text evidence="7">The sequence shown here is derived from an EMBL/GenBank/DDBJ whole genome shotgun (WGS) entry which is preliminary data.</text>
</comment>
<evidence type="ECO:0000256" key="4">
    <source>
        <dbReference type="ARBA" id="ARBA00023002"/>
    </source>
</evidence>
<comment type="cofactor">
    <cofactor evidence="1">
        <name>FAD</name>
        <dbReference type="ChEBI" id="CHEBI:57692"/>
    </cofactor>
</comment>
<dbReference type="InterPro" id="IPR023753">
    <property type="entry name" value="FAD/NAD-binding_dom"/>
</dbReference>
<dbReference type="InterPro" id="IPR028202">
    <property type="entry name" value="Reductase_C"/>
</dbReference>
<sequence length="415" mass="43886">METMSEHMVIIGAGEAGSRTAFALRELGFAGSVTLIGEETHLPYERPPLSKDALTTEDAPGPKTIATAARFEASAITCLTGIKVHGIDRVAKQAHLSDGRTLAYHRLLLATGASARRIILPGDGDDRHCVTLRRFEDVARLRSHFRPGARIAIIGGGFIGLEVAASAIQRGAGVTLIEVQQRILSRGVPEEIARMVEARHLASGVELVCGIPILSLQDRGGQAVLRLANGREIAADLVVAGVGAVPSTELAEAAGLAIENGIAVDAQLRTSDPSIFAAGDCCSFPLPVYDNRRVRLESWRNAQDHGALAARNMLGANDMISAVPWFWSDQYDLSLQVAGLVDQGCSIVRRDLGPHAVLQFHLDGTGRLVAASGIGPGNAVARDIRLAEMLIARRTRPSAAALSAPNVNLKSLLAA</sequence>
<keyword evidence="4" id="KW-0560">Oxidoreductase</keyword>
<dbReference type="PRINTS" id="PR00368">
    <property type="entry name" value="FADPNR"/>
</dbReference>
<feature type="domain" description="Reductase C-terminal" evidence="6">
    <location>
        <begin position="325"/>
        <end position="413"/>
    </location>
</feature>
<dbReference type="InterPro" id="IPR036188">
    <property type="entry name" value="FAD/NAD-bd_sf"/>
</dbReference>
<evidence type="ECO:0000313" key="7">
    <source>
        <dbReference type="EMBL" id="MFC2251119.1"/>
    </source>
</evidence>
<dbReference type="PANTHER" id="PTHR43557">
    <property type="entry name" value="APOPTOSIS-INDUCING FACTOR 1"/>
    <property type="match status" value="1"/>
</dbReference>
<dbReference type="PRINTS" id="PR00411">
    <property type="entry name" value="PNDRDTASEI"/>
</dbReference>
<dbReference type="EMBL" id="JBHGPK010000005">
    <property type="protein sequence ID" value="MFC2251119.1"/>
    <property type="molecule type" value="Genomic_DNA"/>
</dbReference>
<keyword evidence="3" id="KW-0274">FAD</keyword>
<dbReference type="InterPro" id="IPR016156">
    <property type="entry name" value="FAD/NAD-linked_Rdtase_dimer_sf"/>
</dbReference>
<evidence type="ECO:0000313" key="8">
    <source>
        <dbReference type="Proteomes" id="UP001595190"/>
    </source>
</evidence>
<evidence type="ECO:0000256" key="1">
    <source>
        <dbReference type="ARBA" id="ARBA00001974"/>
    </source>
</evidence>
<reference evidence="7 8" key="1">
    <citation type="submission" date="2024-09" db="EMBL/GenBank/DDBJ databases">
        <title>Description of Labrys sedimenti sp. nov., isolated from a diclofenac-degrading enrichment culture, and genome-based reclassification of Labrys portucalensis as a later heterotypic synonym of Labrys neptuniae.</title>
        <authorList>
            <person name="Tancsics A."/>
            <person name="Csepanyi A."/>
        </authorList>
    </citation>
    <scope>NUCLEOTIDE SEQUENCE [LARGE SCALE GENOMIC DNA]</scope>
    <source>
        <strain evidence="7 8">LMG 23412</strain>
    </source>
</reference>
<dbReference type="RefSeq" id="WP_394311524.1">
    <property type="nucleotide sequence ID" value="NZ_JBHGPK010000005.1"/>
</dbReference>
<gene>
    <name evidence="7" type="ORF">ACETRX_15940</name>
</gene>
<dbReference type="Proteomes" id="UP001595190">
    <property type="component" value="Unassembled WGS sequence"/>
</dbReference>
<dbReference type="SUPFAM" id="SSF55424">
    <property type="entry name" value="FAD/NAD-linked reductases, dimerisation (C-terminal) domain"/>
    <property type="match status" value="1"/>
</dbReference>
<dbReference type="InterPro" id="IPR050446">
    <property type="entry name" value="FAD-oxidoreductase/Apoptosis"/>
</dbReference>
<evidence type="ECO:0000259" key="5">
    <source>
        <dbReference type="Pfam" id="PF07992"/>
    </source>
</evidence>
<evidence type="ECO:0000259" key="6">
    <source>
        <dbReference type="Pfam" id="PF14759"/>
    </source>
</evidence>
<protein>
    <submittedName>
        <fullName evidence="7">NAD(P)/FAD-dependent oxidoreductase</fullName>
    </submittedName>
</protein>
<evidence type="ECO:0000256" key="3">
    <source>
        <dbReference type="ARBA" id="ARBA00022827"/>
    </source>
</evidence>
<dbReference type="Pfam" id="PF07992">
    <property type="entry name" value="Pyr_redox_2"/>
    <property type="match status" value="1"/>
</dbReference>
<evidence type="ECO:0000256" key="2">
    <source>
        <dbReference type="ARBA" id="ARBA00022630"/>
    </source>
</evidence>
<dbReference type="SUPFAM" id="SSF51905">
    <property type="entry name" value="FAD/NAD(P)-binding domain"/>
    <property type="match status" value="1"/>
</dbReference>
<feature type="domain" description="FAD/NAD(P)-binding" evidence="5">
    <location>
        <begin position="7"/>
        <end position="306"/>
    </location>
</feature>
<organism evidence="7 8">
    <name type="scientific">Labrys neptuniae</name>
    <dbReference type="NCBI Taxonomy" id="376174"/>
    <lineage>
        <taxon>Bacteria</taxon>
        <taxon>Pseudomonadati</taxon>
        <taxon>Pseudomonadota</taxon>
        <taxon>Alphaproteobacteria</taxon>
        <taxon>Hyphomicrobiales</taxon>
        <taxon>Xanthobacteraceae</taxon>
        <taxon>Labrys</taxon>
    </lineage>
</organism>
<dbReference type="Gene3D" id="3.50.50.60">
    <property type="entry name" value="FAD/NAD(P)-binding domain"/>
    <property type="match status" value="2"/>
</dbReference>
<proteinExistence type="predicted"/>
<dbReference type="Pfam" id="PF14759">
    <property type="entry name" value="Reductase_C"/>
    <property type="match status" value="1"/>
</dbReference>
<accession>A0ABV6ZG60</accession>